<dbReference type="EC" id="1.8.5.3" evidence="2"/>
<proteinExistence type="predicted"/>
<keyword evidence="1" id="KW-1133">Transmembrane helix</keyword>
<feature type="transmembrane region" description="Helical" evidence="1">
    <location>
        <begin position="206"/>
        <end position="228"/>
    </location>
</feature>
<keyword evidence="3" id="KW-1185">Reference proteome</keyword>
<protein>
    <submittedName>
        <fullName evidence="2">Dimethyl sulfoxide reductase anchor subunit</fullName>
        <ecNumber evidence="2">1.8.5.3</ecNumber>
    </submittedName>
</protein>
<dbReference type="PANTHER" id="PTHR38095:SF2">
    <property type="entry name" value="ANAEROBIC DIMETHYL SULFOXIDE REDUCTASE CHAIN C"/>
    <property type="match status" value="1"/>
</dbReference>
<name>A0ABS9WHJ9_9ACTN</name>
<dbReference type="PANTHER" id="PTHR38095">
    <property type="entry name" value="ANAEROBIC DIMETHYL SULFOXIDE REDUCTASE CHAIN YNFH"/>
    <property type="match status" value="1"/>
</dbReference>
<organism evidence="2 3">
    <name type="scientific">Adlercreutzia faecimuris</name>
    <dbReference type="NCBI Taxonomy" id="2897341"/>
    <lineage>
        <taxon>Bacteria</taxon>
        <taxon>Bacillati</taxon>
        <taxon>Actinomycetota</taxon>
        <taxon>Coriobacteriia</taxon>
        <taxon>Eggerthellales</taxon>
        <taxon>Eggerthellaceae</taxon>
        <taxon>Adlercreutzia</taxon>
    </lineage>
</organism>
<comment type="caution">
    <text evidence="2">The sequence shown here is derived from an EMBL/GenBank/DDBJ whole genome shotgun (WGS) entry which is preliminary data.</text>
</comment>
<keyword evidence="2" id="KW-0560">Oxidoreductase</keyword>
<reference evidence="2" key="1">
    <citation type="submission" date="2021-11" db="EMBL/GenBank/DDBJ databases">
        <title>A Novel Adlercreutzia Species, isolated from a Allomyrina dichotoma larva feces.</title>
        <authorList>
            <person name="Suh M.K."/>
        </authorList>
    </citation>
    <scope>NUCLEOTIDE SEQUENCE</scope>
    <source>
        <strain evidence="2">JBNU-10</strain>
    </source>
</reference>
<dbReference type="Pfam" id="PF04976">
    <property type="entry name" value="DmsC"/>
    <property type="match status" value="1"/>
</dbReference>
<dbReference type="Proteomes" id="UP001430755">
    <property type="component" value="Unassembled WGS sequence"/>
</dbReference>
<evidence type="ECO:0000313" key="3">
    <source>
        <dbReference type="Proteomes" id="UP001430755"/>
    </source>
</evidence>
<dbReference type="InterPro" id="IPR007059">
    <property type="entry name" value="DmsC"/>
</dbReference>
<keyword evidence="1" id="KW-0812">Transmembrane</keyword>
<dbReference type="RefSeq" id="WP_242165531.1">
    <property type="nucleotide sequence ID" value="NZ_JAJMLW010000003.1"/>
</dbReference>
<sequence length="236" mass="23965">MHPINGFASAFGEITLVLFTTLAPAGIVAYVIMALPLVVRGDGLGRDARRRLDASLGMPVVVAMVGLVASATHLGNPANALYIVAGLGRSPLSNEVVCGVAFLGAAGVFWLTSFSESGGNVTLRRVAAAAVSCLGVVFLGAISLAYSAVYAAWGAELAGMENALAAARDLAPAFGPMVGLFALLACAGVALGAWAASPARRAPRWALVASPVCVLAGVFVMRFAFYMVHMTAGLGV</sequence>
<feature type="transmembrane region" description="Helical" evidence="1">
    <location>
        <begin position="51"/>
        <end position="72"/>
    </location>
</feature>
<keyword evidence="1" id="KW-0472">Membrane</keyword>
<dbReference type="GO" id="GO:0016491">
    <property type="term" value="F:oxidoreductase activity"/>
    <property type="evidence" value="ECO:0007669"/>
    <property type="project" value="UniProtKB-KW"/>
</dbReference>
<feature type="transmembrane region" description="Helical" evidence="1">
    <location>
        <begin position="173"/>
        <end position="194"/>
    </location>
</feature>
<dbReference type="EMBL" id="JAJMLW010000003">
    <property type="protein sequence ID" value="MCI2242352.1"/>
    <property type="molecule type" value="Genomic_DNA"/>
</dbReference>
<gene>
    <name evidence="2" type="ORF">LPT13_08320</name>
</gene>
<accession>A0ABS9WHJ9</accession>
<feature type="transmembrane region" description="Helical" evidence="1">
    <location>
        <begin position="126"/>
        <end position="153"/>
    </location>
</feature>
<feature type="transmembrane region" description="Helical" evidence="1">
    <location>
        <begin position="16"/>
        <end position="39"/>
    </location>
</feature>
<evidence type="ECO:0000256" key="1">
    <source>
        <dbReference type="SAM" id="Phobius"/>
    </source>
</evidence>
<feature type="transmembrane region" description="Helical" evidence="1">
    <location>
        <begin position="92"/>
        <end position="114"/>
    </location>
</feature>
<evidence type="ECO:0000313" key="2">
    <source>
        <dbReference type="EMBL" id="MCI2242352.1"/>
    </source>
</evidence>